<feature type="region of interest" description="Disordered" evidence="1">
    <location>
        <begin position="239"/>
        <end position="281"/>
    </location>
</feature>
<reference evidence="2" key="2">
    <citation type="submission" date="2023-05" db="EMBL/GenBank/DDBJ databases">
        <authorList>
            <consortium name="Lawrence Berkeley National Laboratory"/>
            <person name="Steindorff A."/>
            <person name="Hensen N."/>
            <person name="Bonometti L."/>
            <person name="Westerberg I."/>
            <person name="Brannstrom I.O."/>
            <person name="Guillou S."/>
            <person name="Cros-Aarteil S."/>
            <person name="Calhoun S."/>
            <person name="Haridas S."/>
            <person name="Kuo A."/>
            <person name="Mondo S."/>
            <person name="Pangilinan J."/>
            <person name="Riley R."/>
            <person name="Labutti K."/>
            <person name="Andreopoulos B."/>
            <person name="Lipzen A."/>
            <person name="Chen C."/>
            <person name="Yanf M."/>
            <person name="Daum C."/>
            <person name="Ng V."/>
            <person name="Clum A."/>
            <person name="Ohm R."/>
            <person name="Martin F."/>
            <person name="Silar P."/>
            <person name="Natvig D."/>
            <person name="Lalanne C."/>
            <person name="Gautier V."/>
            <person name="Ament-Velasquez S.L."/>
            <person name="Kruys A."/>
            <person name="Hutchinson M.I."/>
            <person name="Powell A.J."/>
            <person name="Barry K."/>
            <person name="Miller A.N."/>
            <person name="Grigoriev I.V."/>
            <person name="Debuchy R."/>
            <person name="Gladieux P."/>
            <person name="Thoren M.H."/>
            <person name="Johannesson H."/>
        </authorList>
    </citation>
    <scope>NUCLEOTIDE SEQUENCE</scope>
    <source>
        <strain evidence="2">CBS 508.74</strain>
    </source>
</reference>
<sequence length="318" mass="33991">MPSLLGKRKSRSPDGDTEAPIDAQELLRRHFEARFKPLAVAPLVPPPKTNVGHDSDDSQNEDDGESDSDLSESEWDGVSDSGESDDEDAESHVVEVVDHSSTGKPIDTSKMSKRELKAYLSSRPPIHSDQAVAAAQRAGSTKAASSGEDQLEDSAAFLANDLALQRLIAESHILSAAGANASHWQSQHAAATAANTRAFSAGRTALKMTDMRVQALGAKESILTQSKMPMAMRKGIVSTAAAKEEKRRREARENGIILEKEVKKTKSNKKKGSGARPVDLPAVGKMRGAELRISAREAKAIAASARGAGVKGRGKRRR</sequence>
<dbReference type="GeneID" id="89940775"/>
<feature type="compositionally biased region" description="Basic and acidic residues" evidence="1">
    <location>
        <begin position="242"/>
        <end position="264"/>
    </location>
</feature>
<organism evidence="2 3">
    <name type="scientific">Canariomyces notabilis</name>
    <dbReference type="NCBI Taxonomy" id="2074819"/>
    <lineage>
        <taxon>Eukaryota</taxon>
        <taxon>Fungi</taxon>
        <taxon>Dikarya</taxon>
        <taxon>Ascomycota</taxon>
        <taxon>Pezizomycotina</taxon>
        <taxon>Sordariomycetes</taxon>
        <taxon>Sordariomycetidae</taxon>
        <taxon>Sordariales</taxon>
        <taxon>Chaetomiaceae</taxon>
        <taxon>Canariomyces</taxon>
    </lineage>
</organism>
<dbReference type="AlphaFoldDB" id="A0AAN6TJ27"/>
<dbReference type="RefSeq" id="XP_064672977.1">
    <property type="nucleotide sequence ID" value="XM_064816650.1"/>
</dbReference>
<dbReference type="GO" id="GO:0000462">
    <property type="term" value="P:maturation of SSU-rRNA from tricistronic rRNA transcript (SSU-rRNA, 5.8S rRNA, LSU-rRNA)"/>
    <property type="evidence" value="ECO:0007669"/>
    <property type="project" value="TreeGrafter"/>
</dbReference>
<name>A0AAN6TJ27_9PEZI</name>
<evidence type="ECO:0000313" key="2">
    <source>
        <dbReference type="EMBL" id="KAK4115407.1"/>
    </source>
</evidence>
<proteinExistence type="predicted"/>
<dbReference type="PANTHER" id="PTHR28096:SF1">
    <property type="entry name" value="PROTEIN FAF1"/>
    <property type="match status" value="1"/>
</dbReference>
<keyword evidence="3" id="KW-1185">Reference proteome</keyword>
<evidence type="ECO:0000256" key="1">
    <source>
        <dbReference type="SAM" id="MobiDB-lite"/>
    </source>
</evidence>
<gene>
    <name evidence="2" type="ORF">N656DRAFT_787921</name>
</gene>
<feature type="region of interest" description="Disordered" evidence="1">
    <location>
        <begin position="38"/>
        <end position="147"/>
    </location>
</feature>
<accession>A0AAN6TJ27</accession>
<feature type="compositionally biased region" description="Basic residues" evidence="1">
    <location>
        <begin position="1"/>
        <end position="10"/>
    </location>
</feature>
<feature type="compositionally biased region" description="Polar residues" evidence="1">
    <location>
        <begin position="138"/>
        <end position="147"/>
    </location>
</feature>
<protein>
    <recommendedName>
        <fullName evidence="4">Protein FAF1</fullName>
    </recommendedName>
</protein>
<evidence type="ECO:0008006" key="4">
    <source>
        <dbReference type="Google" id="ProtNLM"/>
    </source>
</evidence>
<dbReference type="GO" id="GO:0005730">
    <property type="term" value="C:nucleolus"/>
    <property type="evidence" value="ECO:0007669"/>
    <property type="project" value="TreeGrafter"/>
</dbReference>
<dbReference type="EMBL" id="MU853335">
    <property type="protein sequence ID" value="KAK4115407.1"/>
    <property type="molecule type" value="Genomic_DNA"/>
</dbReference>
<feature type="region of interest" description="Disordered" evidence="1">
    <location>
        <begin position="1"/>
        <end position="25"/>
    </location>
</feature>
<comment type="caution">
    <text evidence="2">The sequence shown here is derived from an EMBL/GenBank/DDBJ whole genome shotgun (WGS) entry which is preliminary data.</text>
</comment>
<reference evidence="2" key="1">
    <citation type="journal article" date="2023" name="Mol. Phylogenet. Evol.">
        <title>Genome-scale phylogeny and comparative genomics of the fungal order Sordariales.</title>
        <authorList>
            <person name="Hensen N."/>
            <person name="Bonometti L."/>
            <person name="Westerberg I."/>
            <person name="Brannstrom I.O."/>
            <person name="Guillou S."/>
            <person name="Cros-Aarteil S."/>
            <person name="Calhoun S."/>
            <person name="Haridas S."/>
            <person name="Kuo A."/>
            <person name="Mondo S."/>
            <person name="Pangilinan J."/>
            <person name="Riley R."/>
            <person name="LaButti K."/>
            <person name="Andreopoulos B."/>
            <person name="Lipzen A."/>
            <person name="Chen C."/>
            <person name="Yan M."/>
            <person name="Daum C."/>
            <person name="Ng V."/>
            <person name="Clum A."/>
            <person name="Steindorff A."/>
            <person name="Ohm R.A."/>
            <person name="Martin F."/>
            <person name="Silar P."/>
            <person name="Natvig D.O."/>
            <person name="Lalanne C."/>
            <person name="Gautier V."/>
            <person name="Ament-Velasquez S.L."/>
            <person name="Kruys A."/>
            <person name="Hutchinson M.I."/>
            <person name="Powell A.J."/>
            <person name="Barry K."/>
            <person name="Miller A.N."/>
            <person name="Grigoriev I.V."/>
            <person name="Debuchy R."/>
            <person name="Gladieux P."/>
            <person name="Hiltunen Thoren M."/>
            <person name="Johannesson H."/>
        </authorList>
    </citation>
    <scope>NUCLEOTIDE SEQUENCE</scope>
    <source>
        <strain evidence="2">CBS 508.74</strain>
    </source>
</reference>
<dbReference type="PANTHER" id="PTHR28096">
    <property type="entry name" value="PROTEIN FAF1"/>
    <property type="match status" value="1"/>
</dbReference>
<dbReference type="Proteomes" id="UP001302812">
    <property type="component" value="Unassembled WGS sequence"/>
</dbReference>
<dbReference type="InterPro" id="IPR053030">
    <property type="entry name" value="Ribosomal_biogenesis_FAF1-like"/>
</dbReference>
<evidence type="ECO:0000313" key="3">
    <source>
        <dbReference type="Proteomes" id="UP001302812"/>
    </source>
</evidence>
<feature type="compositionally biased region" description="Acidic residues" evidence="1">
    <location>
        <begin position="57"/>
        <end position="89"/>
    </location>
</feature>